<proteinExistence type="predicted"/>
<name>A0A1L9CD68_9HYPH</name>
<organism evidence="1 2">
    <name type="scientific">Agrobacterium pusense</name>
    <dbReference type="NCBI Taxonomy" id="648995"/>
    <lineage>
        <taxon>Bacteria</taxon>
        <taxon>Pseudomonadati</taxon>
        <taxon>Pseudomonadota</taxon>
        <taxon>Alphaproteobacteria</taxon>
        <taxon>Hyphomicrobiales</taxon>
        <taxon>Rhizobiaceae</taxon>
        <taxon>Rhizobium/Agrobacterium group</taxon>
        <taxon>Agrobacterium</taxon>
    </lineage>
</organism>
<gene>
    <name evidence="1" type="ORF">FOB41_25170</name>
</gene>
<evidence type="ECO:0000313" key="1">
    <source>
        <dbReference type="EMBL" id="QIX24381.1"/>
    </source>
</evidence>
<evidence type="ECO:0000313" key="2">
    <source>
        <dbReference type="Proteomes" id="UP000500870"/>
    </source>
</evidence>
<reference evidence="1 2" key="1">
    <citation type="submission" date="2020-04" db="EMBL/GenBank/DDBJ databases">
        <title>FDA dAtabase for Regulatory Grade micrObial Sequences (FDA-ARGOS): Supporting development and validation of Infectious Disease Dx tests.</title>
        <authorList>
            <person name="Sciortino C."/>
            <person name="Tallon L."/>
            <person name="Sadzewicz L."/>
            <person name="Vavikolanu K."/>
            <person name="Mehta A."/>
            <person name="Aluvathingal J."/>
            <person name="Nadendla S."/>
            <person name="Nandy P."/>
            <person name="Geyer C."/>
            <person name="Yan Y."/>
            <person name="Sichtig H."/>
        </authorList>
    </citation>
    <scope>NUCLEOTIDE SEQUENCE [LARGE SCALE GENOMIC DNA]</scope>
    <source>
        <strain evidence="1 2">FDAARGOS_633</strain>
    </source>
</reference>
<dbReference type="AlphaFoldDB" id="A0A1L9CD68"/>
<protein>
    <submittedName>
        <fullName evidence="1">Uncharacterized protein</fullName>
    </submittedName>
</protein>
<dbReference type="RefSeq" id="WP_004437918.1">
    <property type="nucleotide sequence ID" value="NZ_CP048585.1"/>
</dbReference>
<accession>A0A1L9CD68</accession>
<dbReference type="Proteomes" id="UP000500870">
    <property type="component" value="Chromosome 3"/>
</dbReference>
<sequence>MGKKLDCRFVGHREKTEKPRCSSAPSCPFDTAALLPEQRELSGMVPQFFDGACVLRPNKSRAIFAGTNGPLVLFYP</sequence>
<dbReference type="EMBL" id="CP050899">
    <property type="protein sequence ID" value="QIX24381.1"/>
    <property type="molecule type" value="Genomic_DNA"/>
</dbReference>